<feature type="transmembrane region" description="Helical" evidence="1">
    <location>
        <begin position="12"/>
        <end position="31"/>
    </location>
</feature>
<dbReference type="Gene3D" id="1.20.1250.20">
    <property type="entry name" value="MFS general substrate transporter like domains"/>
    <property type="match status" value="2"/>
</dbReference>
<keyword evidence="1" id="KW-0812">Transmembrane</keyword>
<feature type="transmembrane region" description="Helical" evidence="1">
    <location>
        <begin position="362"/>
        <end position="384"/>
    </location>
</feature>
<reference evidence="2 3" key="2">
    <citation type="journal article" date="2009" name="Proc. Natl. Acad. Sci. U.S.A.">
        <title>On the chimeric nature, thermophilic origin, and phylogenetic placement of the Thermotogales.</title>
        <authorList>
            <person name="Zhaxybayeva O."/>
            <person name="Swithers K.S."/>
            <person name="Lapierre P."/>
            <person name="Fournier G.P."/>
            <person name="Bickhart D.M."/>
            <person name="DeBoy R.T."/>
            <person name="Nelson K.E."/>
            <person name="Nesbo C.L."/>
            <person name="Doolittle W.F."/>
            <person name="Gogarten J.P."/>
            <person name="Noll K.M."/>
        </authorList>
    </citation>
    <scope>NUCLEOTIDE SEQUENCE [LARGE SCALE GENOMIC DNA]</scope>
    <source>
        <strain evidence="3">ATCC BAA-301 / DSM 14385 / NBRC 107922 / TMO</strain>
    </source>
</reference>
<dbReference type="Proteomes" id="UP000002016">
    <property type="component" value="Chromosome"/>
</dbReference>
<dbReference type="OrthoDB" id="9772882at2"/>
<evidence type="ECO:0000313" key="2">
    <source>
        <dbReference type="EMBL" id="ABV33491.1"/>
    </source>
</evidence>
<feature type="transmembrane region" description="Helical" evidence="1">
    <location>
        <begin position="333"/>
        <end position="356"/>
    </location>
</feature>
<feature type="transmembrane region" description="Helical" evidence="1">
    <location>
        <begin position="37"/>
        <end position="59"/>
    </location>
</feature>
<feature type="transmembrane region" description="Helical" evidence="1">
    <location>
        <begin position="71"/>
        <end position="89"/>
    </location>
</feature>
<dbReference type="GO" id="GO:0022857">
    <property type="term" value="F:transmembrane transporter activity"/>
    <property type="evidence" value="ECO:0007669"/>
    <property type="project" value="InterPro"/>
</dbReference>
<accession>A8F5Q7</accession>
<dbReference type="PANTHER" id="PTHR23526:SF2">
    <property type="entry name" value="MAJOR FACILITATOR SUPERFAMILY (MFS) PROFILE DOMAIN-CONTAINING PROTEIN"/>
    <property type="match status" value="1"/>
</dbReference>
<dbReference type="EMBL" id="CP000812">
    <property type="protein sequence ID" value="ABV33491.1"/>
    <property type="molecule type" value="Genomic_DNA"/>
</dbReference>
<organism evidence="2 3">
    <name type="scientific">Pseudothermotoga lettingae (strain ATCC BAA-301 / DSM 14385 / NBRC 107922 / TMO)</name>
    <name type="common">Thermotoga lettingae</name>
    <dbReference type="NCBI Taxonomy" id="416591"/>
    <lineage>
        <taxon>Bacteria</taxon>
        <taxon>Thermotogati</taxon>
        <taxon>Thermotogota</taxon>
        <taxon>Thermotogae</taxon>
        <taxon>Thermotogales</taxon>
        <taxon>Thermotogaceae</taxon>
        <taxon>Pseudothermotoga</taxon>
    </lineage>
</organism>
<keyword evidence="1" id="KW-1133">Transmembrane helix</keyword>
<evidence type="ECO:0000313" key="3">
    <source>
        <dbReference type="Proteomes" id="UP000002016"/>
    </source>
</evidence>
<dbReference type="RefSeq" id="WP_012002972.1">
    <property type="nucleotide sequence ID" value="NC_009828.1"/>
</dbReference>
<dbReference type="eggNOG" id="COG2814">
    <property type="taxonomic scope" value="Bacteria"/>
</dbReference>
<dbReference type="HOGENOM" id="CLU_025379_2_1_0"/>
<dbReference type="AlphaFoldDB" id="A8F5Q7"/>
<feature type="transmembrane region" description="Helical" evidence="1">
    <location>
        <begin position="95"/>
        <end position="115"/>
    </location>
</feature>
<protein>
    <submittedName>
        <fullName evidence="2">Major facilitator superfamily MFS_1</fullName>
    </submittedName>
</protein>
<dbReference type="InterPro" id="IPR036259">
    <property type="entry name" value="MFS_trans_sf"/>
</dbReference>
<feature type="transmembrane region" description="Helical" evidence="1">
    <location>
        <begin position="240"/>
        <end position="261"/>
    </location>
</feature>
<feature type="transmembrane region" description="Helical" evidence="1">
    <location>
        <begin position="136"/>
        <end position="154"/>
    </location>
</feature>
<feature type="transmembrane region" description="Helical" evidence="1">
    <location>
        <begin position="297"/>
        <end position="321"/>
    </location>
</feature>
<dbReference type="Pfam" id="PF07690">
    <property type="entry name" value="MFS_1"/>
    <property type="match status" value="1"/>
</dbReference>
<dbReference type="STRING" id="416591.Tlet_0925"/>
<feature type="transmembrane region" description="Helical" evidence="1">
    <location>
        <begin position="160"/>
        <end position="181"/>
    </location>
</feature>
<dbReference type="InterPro" id="IPR052528">
    <property type="entry name" value="Sugar_transport-like"/>
</dbReference>
<keyword evidence="1" id="KW-0472">Membrane</keyword>
<sequence>MRLYLNLEGIASTLYSIIIQGAIFTGLALAFNLDEFLIGVSASFPMIAQVFQVISPVIIKKFPKRRFMTNVFNLLSRSPWILLMIFLLFPNRNPAVFITVFAISQIFGTLAGNAWTSLVRDLIPEKERGSFFGKRNVYISLTTLVAFYGYSLLIEKFKDPLGYELVIAAGMLGMLISLWSLRKVPDVPIKSSGALVETKLVLQDFNFMRLCIFYLMWNAVIAFSSPFFSFHLLKNLNVPFSYIGFTTVINSVVAMIFYGFWGKFSDRHGHKTTAVLGVFIACFISPLWILMNQATWRYMMLIDAVMSAIAWSAINLSFLTLPMEVASSSSPAYFAIYSVFGGIGGLIGSLVGGAVAKILSSLSFNILGIPIFGIQFMFLAAGFLRASVLRFLLRVRTKRYVPAIRLAINTLSHLSRNNAFRTNGVNMYDLRRVIRKKIESRLEEDKRWRVRRWW</sequence>
<dbReference type="InterPro" id="IPR011701">
    <property type="entry name" value="MFS"/>
</dbReference>
<proteinExistence type="predicted"/>
<dbReference type="KEGG" id="tle:Tlet_0925"/>
<name>A8F5Q7_PSELT</name>
<keyword evidence="3" id="KW-1185">Reference proteome</keyword>
<evidence type="ECO:0000256" key="1">
    <source>
        <dbReference type="SAM" id="Phobius"/>
    </source>
</evidence>
<dbReference type="PANTHER" id="PTHR23526">
    <property type="entry name" value="INTEGRAL MEMBRANE TRANSPORT PROTEIN-RELATED"/>
    <property type="match status" value="1"/>
</dbReference>
<dbReference type="SUPFAM" id="SSF103473">
    <property type="entry name" value="MFS general substrate transporter"/>
    <property type="match status" value="1"/>
</dbReference>
<feature type="transmembrane region" description="Helical" evidence="1">
    <location>
        <begin position="207"/>
        <end position="228"/>
    </location>
</feature>
<feature type="transmembrane region" description="Helical" evidence="1">
    <location>
        <begin position="273"/>
        <end position="291"/>
    </location>
</feature>
<reference evidence="2 3" key="1">
    <citation type="submission" date="2007-08" db="EMBL/GenBank/DDBJ databases">
        <title>Complete sequence of Thermotoga lettingae TMO.</title>
        <authorList>
            <consortium name="US DOE Joint Genome Institute"/>
            <person name="Copeland A."/>
            <person name="Lucas S."/>
            <person name="Lapidus A."/>
            <person name="Barry K."/>
            <person name="Glavina del Rio T."/>
            <person name="Dalin E."/>
            <person name="Tice H."/>
            <person name="Pitluck S."/>
            <person name="Foster B."/>
            <person name="Bruce D."/>
            <person name="Schmutz J."/>
            <person name="Larimer F."/>
            <person name="Land M."/>
            <person name="Hauser L."/>
            <person name="Kyrpides N."/>
            <person name="Mikhailova N."/>
            <person name="Nelson K."/>
            <person name="Gogarten J.P."/>
            <person name="Noll K."/>
            <person name="Richardson P."/>
        </authorList>
    </citation>
    <scope>NUCLEOTIDE SEQUENCE [LARGE SCALE GENOMIC DNA]</scope>
    <source>
        <strain evidence="3">ATCC BAA-301 / DSM 14385 / NBRC 107922 / TMO</strain>
    </source>
</reference>
<gene>
    <name evidence="2" type="ordered locus">Tlet_0925</name>
</gene>